<evidence type="ECO:0000313" key="11">
    <source>
        <dbReference type="EMBL" id="MEE2566170.1"/>
    </source>
</evidence>
<dbReference type="InterPro" id="IPR005467">
    <property type="entry name" value="His_kinase_dom"/>
</dbReference>
<feature type="transmembrane region" description="Helical" evidence="8">
    <location>
        <begin position="34"/>
        <end position="54"/>
    </location>
</feature>
<dbReference type="SMART" id="SM00387">
    <property type="entry name" value="HATPase_c"/>
    <property type="match status" value="1"/>
</dbReference>
<dbReference type="InterPro" id="IPR001789">
    <property type="entry name" value="Sig_transdc_resp-reg_receiver"/>
</dbReference>
<dbReference type="PROSITE" id="PS50110">
    <property type="entry name" value="RESPONSE_REGULATORY"/>
    <property type="match status" value="1"/>
</dbReference>
<evidence type="ECO:0000256" key="4">
    <source>
        <dbReference type="ARBA" id="ARBA00023012"/>
    </source>
</evidence>
<dbReference type="Proteomes" id="UP001310692">
    <property type="component" value="Unassembled WGS sequence"/>
</dbReference>
<evidence type="ECO:0000256" key="6">
    <source>
        <dbReference type="SAM" id="Coils"/>
    </source>
</evidence>
<evidence type="ECO:0000256" key="7">
    <source>
        <dbReference type="SAM" id="MobiDB-lite"/>
    </source>
</evidence>
<feature type="domain" description="Response regulatory" evidence="10">
    <location>
        <begin position="509"/>
        <end position="626"/>
    </location>
</feature>
<dbReference type="SMART" id="SM00448">
    <property type="entry name" value="REC"/>
    <property type="match status" value="1"/>
</dbReference>
<dbReference type="SUPFAM" id="SSF47384">
    <property type="entry name" value="Homodimeric domain of signal transducing histidine kinase"/>
    <property type="match status" value="1"/>
</dbReference>
<feature type="modified residue" description="4-aspartylphosphate" evidence="5">
    <location>
        <position position="558"/>
    </location>
</feature>
<evidence type="ECO:0000256" key="5">
    <source>
        <dbReference type="PROSITE-ProRule" id="PRU00169"/>
    </source>
</evidence>
<dbReference type="Pfam" id="PF00072">
    <property type="entry name" value="Response_reg"/>
    <property type="match status" value="1"/>
</dbReference>
<dbReference type="PANTHER" id="PTHR45339:SF1">
    <property type="entry name" value="HYBRID SIGNAL TRANSDUCTION HISTIDINE KINASE J"/>
    <property type="match status" value="1"/>
</dbReference>
<dbReference type="CDD" id="cd17546">
    <property type="entry name" value="REC_hyHK_CKI1_RcsC-like"/>
    <property type="match status" value="1"/>
</dbReference>
<evidence type="ECO:0000256" key="8">
    <source>
        <dbReference type="SAM" id="Phobius"/>
    </source>
</evidence>
<dbReference type="PANTHER" id="PTHR45339">
    <property type="entry name" value="HYBRID SIGNAL TRANSDUCTION HISTIDINE KINASE J"/>
    <property type="match status" value="1"/>
</dbReference>
<proteinExistence type="predicted"/>
<dbReference type="InterPro" id="IPR004358">
    <property type="entry name" value="Sig_transdc_His_kin-like_C"/>
</dbReference>
<dbReference type="SMART" id="SM00388">
    <property type="entry name" value="HisKA"/>
    <property type="match status" value="1"/>
</dbReference>
<dbReference type="InterPro" id="IPR036097">
    <property type="entry name" value="HisK_dim/P_sf"/>
</dbReference>
<accession>A0ABU7LYA0</accession>
<feature type="coiled-coil region" evidence="6">
    <location>
        <begin position="193"/>
        <end position="237"/>
    </location>
</feature>
<keyword evidence="6" id="KW-0175">Coiled coil</keyword>
<dbReference type="PRINTS" id="PR00344">
    <property type="entry name" value="BCTRLSENSOR"/>
</dbReference>
<keyword evidence="8" id="KW-0472">Membrane</keyword>
<evidence type="ECO:0000256" key="3">
    <source>
        <dbReference type="ARBA" id="ARBA00022553"/>
    </source>
</evidence>
<keyword evidence="3 5" id="KW-0597">Phosphoprotein</keyword>
<dbReference type="Gene3D" id="1.10.287.130">
    <property type="match status" value="1"/>
</dbReference>
<keyword evidence="12" id="KW-1185">Reference proteome</keyword>
<dbReference type="RefSeq" id="WP_330196107.1">
    <property type="nucleotide sequence ID" value="NZ_JAZDRO010000002.1"/>
</dbReference>
<dbReference type="SUPFAM" id="SSF52172">
    <property type="entry name" value="CheY-like"/>
    <property type="match status" value="1"/>
</dbReference>
<keyword evidence="8" id="KW-1133">Transmembrane helix</keyword>
<dbReference type="InterPro" id="IPR036890">
    <property type="entry name" value="HATPase_C_sf"/>
</dbReference>
<feature type="domain" description="Histidine kinase" evidence="9">
    <location>
        <begin position="244"/>
        <end position="464"/>
    </location>
</feature>
<feature type="compositionally biased region" description="Low complexity" evidence="7">
    <location>
        <begin position="480"/>
        <end position="500"/>
    </location>
</feature>
<dbReference type="Gene3D" id="3.40.50.2300">
    <property type="match status" value="1"/>
</dbReference>
<evidence type="ECO:0000256" key="1">
    <source>
        <dbReference type="ARBA" id="ARBA00000085"/>
    </source>
</evidence>
<organism evidence="11 12">
    <name type="scientific">Hyphobacterium marinum</name>
    <dbReference type="NCBI Taxonomy" id="3116574"/>
    <lineage>
        <taxon>Bacteria</taxon>
        <taxon>Pseudomonadati</taxon>
        <taxon>Pseudomonadota</taxon>
        <taxon>Alphaproteobacteria</taxon>
        <taxon>Maricaulales</taxon>
        <taxon>Maricaulaceae</taxon>
        <taxon>Hyphobacterium</taxon>
    </lineage>
</organism>
<feature type="region of interest" description="Disordered" evidence="7">
    <location>
        <begin position="467"/>
        <end position="500"/>
    </location>
</feature>
<dbReference type="CDD" id="cd16922">
    <property type="entry name" value="HATPase_EvgS-ArcB-TorS-like"/>
    <property type="match status" value="1"/>
</dbReference>
<comment type="catalytic activity">
    <reaction evidence="1">
        <text>ATP + protein L-histidine = ADP + protein N-phospho-L-histidine.</text>
        <dbReference type="EC" id="2.7.13.3"/>
    </reaction>
</comment>
<dbReference type="Pfam" id="PF02518">
    <property type="entry name" value="HATPase_c"/>
    <property type="match status" value="1"/>
</dbReference>
<dbReference type="InterPro" id="IPR003594">
    <property type="entry name" value="HATPase_dom"/>
</dbReference>
<dbReference type="SUPFAM" id="SSF55874">
    <property type="entry name" value="ATPase domain of HSP90 chaperone/DNA topoisomerase II/histidine kinase"/>
    <property type="match status" value="1"/>
</dbReference>
<dbReference type="CDD" id="cd00082">
    <property type="entry name" value="HisKA"/>
    <property type="match status" value="1"/>
</dbReference>
<reference evidence="11 12" key="1">
    <citation type="submission" date="2024-01" db="EMBL/GenBank/DDBJ databases">
        <title>Hyphobacterium bacterium isolated from marine sediment.</title>
        <authorList>
            <person name="Zhao S."/>
        </authorList>
    </citation>
    <scope>NUCLEOTIDE SEQUENCE [LARGE SCALE GENOMIC DNA]</scope>
    <source>
        <strain evidence="11 12">Y60-23</strain>
    </source>
</reference>
<protein>
    <recommendedName>
        <fullName evidence="2">histidine kinase</fullName>
        <ecNumber evidence="2">2.7.13.3</ecNumber>
    </recommendedName>
</protein>
<gene>
    <name evidence="11" type="ORF">V0U35_05705</name>
</gene>
<sequence length="640" mass="67361">MPSAAPPGGDDPAEDRDAAIRAIRYEAYYRSSRGAVLFNIVAALLLAVALYGQIPLAALIAWTAAVTLVSAGRFASLTALLKLGGGRALDAACLTMTVLTGVLWGTIIFLIPAGQDTMANSAIILVIVGITAGGAISSAARPMASILYNFPPLAGLALYYAAQGGVTGYVMCALVMIFFAAAYRLSKTGETTLVKALENNQDLDAARKRVESQARALKELARRHETAARRAEDATQVKSSFLASISQEIRTPLNGMMSVAMSLEGEDGLSQRQRTKVRTLREAGDMLVRLVGDLMDFSKIESGRMALVPGPMTMGGIAHDVETMWAERATARSLNFTVSCTGSADTLLEGDAARLKQVLFNFISNAFRFTRTGSIAVKLSLAEEGGRGRLRAEVHDTGTGVPREAQGRLFQGFSQFEAGTGRPEGTGLGLMISRRLMEMMGGAIGHMPAEGGGSVFWFEAELPAAGQQAAPKDAAERPAEPAAAIRPSPPAARATEDAAPAEAVPRPLRILAAEDNAINRSVLEGFLMSQGWSVDFAENGQEAVEAAHARAYDVILMDMRMPVMDGLAATRAIRDLPTTASMTPIVALTANARPEDEAACLGAGMDGYVSKPIDARRLFGAISQAVNGGSEAAAPAAKRA</sequence>
<name>A0ABU7LYA0_9PROT</name>
<evidence type="ECO:0000259" key="10">
    <source>
        <dbReference type="PROSITE" id="PS50110"/>
    </source>
</evidence>
<feature type="transmembrane region" description="Helical" evidence="8">
    <location>
        <begin position="88"/>
        <end position="111"/>
    </location>
</feature>
<dbReference type="PROSITE" id="PS50109">
    <property type="entry name" value="HIS_KIN"/>
    <property type="match status" value="1"/>
</dbReference>
<feature type="transmembrane region" description="Helical" evidence="8">
    <location>
        <begin position="60"/>
        <end position="81"/>
    </location>
</feature>
<comment type="caution">
    <text evidence="11">The sequence shown here is derived from an EMBL/GenBank/DDBJ whole genome shotgun (WGS) entry which is preliminary data.</text>
</comment>
<dbReference type="InterPro" id="IPR011006">
    <property type="entry name" value="CheY-like_superfamily"/>
</dbReference>
<evidence type="ECO:0000259" key="9">
    <source>
        <dbReference type="PROSITE" id="PS50109"/>
    </source>
</evidence>
<dbReference type="InterPro" id="IPR003661">
    <property type="entry name" value="HisK_dim/P_dom"/>
</dbReference>
<keyword evidence="4" id="KW-0902">Two-component regulatory system</keyword>
<keyword evidence="8" id="KW-0812">Transmembrane</keyword>
<evidence type="ECO:0000256" key="2">
    <source>
        <dbReference type="ARBA" id="ARBA00012438"/>
    </source>
</evidence>
<evidence type="ECO:0000313" key="12">
    <source>
        <dbReference type="Proteomes" id="UP001310692"/>
    </source>
</evidence>
<dbReference type="Gene3D" id="3.30.565.10">
    <property type="entry name" value="Histidine kinase-like ATPase, C-terminal domain"/>
    <property type="match status" value="1"/>
</dbReference>
<dbReference type="EMBL" id="JAZDRO010000002">
    <property type="protein sequence ID" value="MEE2566170.1"/>
    <property type="molecule type" value="Genomic_DNA"/>
</dbReference>
<dbReference type="Pfam" id="PF00512">
    <property type="entry name" value="HisKA"/>
    <property type="match status" value="1"/>
</dbReference>
<dbReference type="EC" id="2.7.13.3" evidence="2"/>
<feature type="transmembrane region" description="Helical" evidence="8">
    <location>
        <begin position="168"/>
        <end position="185"/>
    </location>
</feature>
<feature type="transmembrane region" description="Helical" evidence="8">
    <location>
        <begin position="117"/>
        <end position="136"/>
    </location>
</feature>